<sequence length="59" mass="6968">MEIKRWHSISLEGFALLEDAQHTVRRYAPLKDFATRRCGTSQEDAWYHEKDSAMGIMWP</sequence>
<evidence type="ECO:0000313" key="1">
    <source>
        <dbReference type="EMBL" id="KAG1330263.1"/>
    </source>
</evidence>
<reference evidence="1" key="2">
    <citation type="submission" date="2019-07" db="EMBL/GenBank/DDBJ databases">
        <authorList>
            <person name="Yang Y."/>
            <person name="Bocs S."/>
            <person name="Baudouin L."/>
        </authorList>
    </citation>
    <scope>NUCLEOTIDE SEQUENCE</scope>
    <source>
        <tissue evidence="1">Spear leaf of Hainan Tall coconut</tissue>
    </source>
</reference>
<organism evidence="1 2">
    <name type="scientific">Cocos nucifera</name>
    <name type="common">Coconut palm</name>
    <dbReference type="NCBI Taxonomy" id="13894"/>
    <lineage>
        <taxon>Eukaryota</taxon>
        <taxon>Viridiplantae</taxon>
        <taxon>Streptophyta</taxon>
        <taxon>Embryophyta</taxon>
        <taxon>Tracheophyta</taxon>
        <taxon>Spermatophyta</taxon>
        <taxon>Magnoliopsida</taxon>
        <taxon>Liliopsida</taxon>
        <taxon>Arecaceae</taxon>
        <taxon>Arecoideae</taxon>
        <taxon>Cocoseae</taxon>
        <taxon>Attaleinae</taxon>
        <taxon>Cocos</taxon>
    </lineage>
</organism>
<name>A0A8K0HXV5_COCNU</name>
<dbReference type="AlphaFoldDB" id="A0A8K0HXV5"/>
<comment type="caution">
    <text evidence="1">The sequence shown here is derived from an EMBL/GenBank/DDBJ whole genome shotgun (WGS) entry which is preliminary data.</text>
</comment>
<reference evidence="1" key="1">
    <citation type="journal article" date="2017" name="Gigascience">
        <title>The genome draft of coconut (Cocos nucifera).</title>
        <authorList>
            <person name="Xiao Y."/>
            <person name="Xu P."/>
            <person name="Fan H."/>
            <person name="Baudouin L."/>
            <person name="Xia W."/>
            <person name="Bocs S."/>
            <person name="Xu J."/>
            <person name="Li Q."/>
            <person name="Guo A."/>
            <person name="Zhou L."/>
            <person name="Li J."/>
            <person name="Wu Y."/>
            <person name="Ma Z."/>
            <person name="Armero A."/>
            <person name="Issali A.E."/>
            <person name="Liu N."/>
            <person name="Peng M."/>
            <person name="Yang Y."/>
        </authorList>
    </citation>
    <scope>NUCLEOTIDE SEQUENCE</scope>
    <source>
        <tissue evidence="1">Spear leaf of Hainan Tall coconut</tissue>
    </source>
</reference>
<proteinExistence type="predicted"/>
<dbReference type="EMBL" id="CM017873">
    <property type="protein sequence ID" value="KAG1330263.1"/>
    <property type="molecule type" value="Genomic_DNA"/>
</dbReference>
<evidence type="ECO:0000313" key="2">
    <source>
        <dbReference type="Proteomes" id="UP000797356"/>
    </source>
</evidence>
<dbReference type="Proteomes" id="UP000797356">
    <property type="component" value="Chromosome 2"/>
</dbReference>
<accession>A0A8K0HXV5</accession>
<gene>
    <name evidence="1" type="ORF">COCNU_02G002310</name>
</gene>
<protein>
    <submittedName>
        <fullName evidence="1">Uncharacterized protein</fullName>
    </submittedName>
</protein>
<keyword evidence="2" id="KW-1185">Reference proteome</keyword>